<protein>
    <submittedName>
        <fullName evidence="2">Uncharacterized protein</fullName>
    </submittedName>
</protein>
<dbReference type="Proteomes" id="UP001153076">
    <property type="component" value="Unassembled WGS sequence"/>
</dbReference>
<dbReference type="PANTHER" id="PTHR34835">
    <property type="entry name" value="OS07G0283600 PROTEIN-RELATED"/>
    <property type="match status" value="1"/>
</dbReference>
<organism evidence="2 3">
    <name type="scientific">Carnegiea gigantea</name>
    <dbReference type="NCBI Taxonomy" id="171969"/>
    <lineage>
        <taxon>Eukaryota</taxon>
        <taxon>Viridiplantae</taxon>
        <taxon>Streptophyta</taxon>
        <taxon>Embryophyta</taxon>
        <taxon>Tracheophyta</taxon>
        <taxon>Spermatophyta</taxon>
        <taxon>Magnoliopsida</taxon>
        <taxon>eudicotyledons</taxon>
        <taxon>Gunneridae</taxon>
        <taxon>Pentapetalae</taxon>
        <taxon>Caryophyllales</taxon>
        <taxon>Cactineae</taxon>
        <taxon>Cactaceae</taxon>
        <taxon>Cactoideae</taxon>
        <taxon>Echinocereeae</taxon>
        <taxon>Carnegiea</taxon>
    </lineage>
</organism>
<evidence type="ECO:0000313" key="2">
    <source>
        <dbReference type="EMBL" id="KAJ8420870.1"/>
    </source>
</evidence>
<gene>
    <name evidence="2" type="ORF">Cgig2_023870</name>
</gene>
<reference evidence="2" key="1">
    <citation type="submission" date="2022-04" db="EMBL/GenBank/DDBJ databases">
        <title>Carnegiea gigantea Genome sequencing and assembly v2.</title>
        <authorList>
            <person name="Copetti D."/>
            <person name="Sanderson M.J."/>
            <person name="Burquez A."/>
            <person name="Wojciechowski M.F."/>
        </authorList>
    </citation>
    <scope>NUCLEOTIDE SEQUENCE</scope>
    <source>
        <strain evidence="2">SGP5-SGP5p</strain>
        <tissue evidence="2">Aerial part</tissue>
    </source>
</reference>
<feature type="region of interest" description="Disordered" evidence="1">
    <location>
        <begin position="231"/>
        <end position="276"/>
    </location>
</feature>
<dbReference type="EMBL" id="JAKOGI010003080">
    <property type="protein sequence ID" value="KAJ8420870.1"/>
    <property type="molecule type" value="Genomic_DNA"/>
</dbReference>
<evidence type="ECO:0000256" key="1">
    <source>
        <dbReference type="SAM" id="MobiDB-lite"/>
    </source>
</evidence>
<feature type="compositionally biased region" description="Basic and acidic residues" evidence="1">
    <location>
        <begin position="231"/>
        <end position="258"/>
    </location>
</feature>
<feature type="region of interest" description="Disordered" evidence="1">
    <location>
        <begin position="180"/>
        <end position="209"/>
    </location>
</feature>
<accession>A0A9Q1GKQ2</accession>
<dbReference type="AlphaFoldDB" id="A0A9Q1GKQ2"/>
<evidence type="ECO:0000313" key="3">
    <source>
        <dbReference type="Proteomes" id="UP001153076"/>
    </source>
</evidence>
<sequence>MGFTSFLKVDLKQIPRKFPKWLVESFDPYAVCFRLSDGQKFPVIAFDVYATLDVPLGRREIIEITESSMDEEYHEVPATWLKEWKVQKNAPELTRMPEFILAKKDEGKSFKRNFIIYLVNCFFSGPKNRYCNKFILKYVKDVSVIVEKEDFHEDVVLDHPKSVTKKDDSIPSCGLGLGLSQSDSQSSVPHTTSVPDLSTAVVNEDDGGEDDDVGAQLRFLLSNTSQVYRELRIKKPAENKPKEGDEPSCKKKAVDQKKGSPGAYSEQEATDSRKPKLIKEVLLKKDNENCVGAARTPEKSEEVGPLDAPRKQSPQNLPLAYSSLKPLFDGYRDKEATRVSMATLRLGEEVEMNVINIWSSIPNDRERKGSRHS</sequence>
<keyword evidence="3" id="KW-1185">Reference proteome</keyword>
<proteinExistence type="predicted"/>
<feature type="region of interest" description="Disordered" evidence="1">
    <location>
        <begin position="289"/>
        <end position="318"/>
    </location>
</feature>
<name>A0A9Q1GKQ2_9CARY</name>
<comment type="caution">
    <text evidence="2">The sequence shown here is derived from an EMBL/GenBank/DDBJ whole genome shotgun (WGS) entry which is preliminary data.</text>
</comment>